<gene>
    <name evidence="8" type="ORF">BDD14_4252</name>
</gene>
<dbReference type="NCBIfam" id="TIGR02937">
    <property type="entry name" value="sigma70-ECF"/>
    <property type="match status" value="1"/>
</dbReference>
<sequence>MSTKALATDLVSEASQAAVLSTPFDDLAAVIEIHRPRVFRFLLASLRDADLAETFTQETFLRAWNSRSTFRGDCSIATWLTRIALNLVRDHTRTDRFRFWRRVSAQTIDPADIAAFLPHPDSPAESRLIATEQVAILWQTVSTLSSRQRTIFLLRFVEEMELSEIVSVTGIPLSTVKSHLYRALTRIRERHAELSRKPR</sequence>
<protein>
    <submittedName>
        <fullName evidence="8">RNA polymerase sigma-70 factor (ECF subfamily)</fullName>
    </submittedName>
</protein>
<evidence type="ECO:0000259" key="6">
    <source>
        <dbReference type="Pfam" id="PF04542"/>
    </source>
</evidence>
<comment type="similarity">
    <text evidence="1">Belongs to the sigma-70 factor family. ECF subfamily.</text>
</comment>
<dbReference type="Pfam" id="PF04542">
    <property type="entry name" value="Sigma70_r2"/>
    <property type="match status" value="1"/>
</dbReference>
<keyword evidence="3" id="KW-0731">Sigma factor</keyword>
<reference evidence="8 9" key="1">
    <citation type="submission" date="2019-02" db="EMBL/GenBank/DDBJ databases">
        <title>Genomic Encyclopedia of Archaeal and Bacterial Type Strains, Phase II (KMG-II): from individual species to whole genera.</title>
        <authorList>
            <person name="Goeker M."/>
        </authorList>
    </citation>
    <scope>NUCLEOTIDE SEQUENCE [LARGE SCALE GENOMIC DNA]</scope>
    <source>
        <strain evidence="8 9">DSM 18101</strain>
    </source>
</reference>
<evidence type="ECO:0000256" key="5">
    <source>
        <dbReference type="ARBA" id="ARBA00023163"/>
    </source>
</evidence>
<dbReference type="GO" id="GO:0003677">
    <property type="term" value="F:DNA binding"/>
    <property type="evidence" value="ECO:0007669"/>
    <property type="project" value="UniProtKB-KW"/>
</dbReference>
<dbReference type="EMBL" id="SHKW01000001">
    <property type="protein sequence ID" value="RZU42661.1"/>
    <property type="molecule type" value="Genomic_DNA"/>
</dbReference>
<dbReference type="InterPro" id="IPR013325">
    <property type="entry name" value="RNA_pol_sigma_r2"/>
</dbReference>
<evidence type="ECO:0000256" key="3">
    <source>
        <dbReference type="ARBA" id="ARBA00023082"/>
    </source>
</evidence>
<evidence type="ECO:0000256" key="2">
    <source>
        <dbReference type="ARBA" id="ARBA00023015"/>
    </source>
</evidence>
<keyword evidence="5" id="KW-0804">Transcription</keyword>
<dbReference type="Gene3D" id="1.10.1740.10">
    <property type="match status" value="1"/>
</dbReference>
<dbReference type="Proteomes" id="UP000292958">
    <property type="component" value="Unassembled WGS sequence"/>
</dbReference>
<evidence type="ECO:0000256" key="4">
    <source>
        <dbReference type="ARBA" id="ARBA00023125"/>
    </source>
</evidence>
<dbReference type="SUPFAM" id="SSF88946">
    <property type="entry name" value="Sigma2 domain of RNA polymerase sigma factors"/>
    <property type="match status" value="1"/>
</dbReference>
<proteinExistence type="inferred from homology"/>
<dbReference type="InterPro" id="IPR014284">
    <property type="entry name" value="RNA_pol_sigma-70_dom"/>
</dbReference>
<dbReference type="OrthoDB" id="9795666at2"/>
<dbReference type="InterPro" id="IPR007627">
    <property type="entry name" value="RNA_pol_sigma70_r2"/>
</dbReference>
<name>A0A4Q7YZE7_9BACT</name>
<dbReference type="PANTHER" id="PTHR43133">
    <property type="entry name" value="RNA POLYMERASE ECF-TYPE SIGMA FACTO"/>
    <property type="match status" value="1"/>
</dbReference>
<dbReference type="Pfam" id="PF08281">
    <property type="entry name" value="Sigma70_r4_2"/>
    <property type="match status" value="1"/>
</dbReference>
<keyword evidence="9" id="KW-1185">Reference proteome</keyword>
<dbReference type="AlphaFoldDB" id="A0A4Q7YZE7"/>
<evidence type="ECO:0000259" key="7">
    <source>
        <dbReference type="Pfam" id="PF08281"/>
    </source>
</evidence>
<evidence type="ECO:0000313" key="8">
    <source>
        <dbReference type="EMBL" id="RZU42661.1"/>
    </source>
</evidence>
<keyword evidence="4" id="KW-0238">DNA-binding</keyword>
<keyword evidence="2" id="KW-0805">Transcription regulation</keyword>
<feature type="domain" description="RNA polymerase sigma factor 70 region 4 type 2" evidence="7">
    <location>
        <begin position="137"/>
        <end position="186"/>
    </location>
</feature>
<dbReference type="SUPFAM" id="SSF88659">
    <property type="entry name" value="Sigma3 and sigma4 domains of RNA polymerase sigma factors"/>
    <property type="match status" value="1"/>
</dbReference>
<dbReference type="InterPro" id="IPR036388">
    <property type="entry name" value="WH-like_DNA-bd_sf"/>
</dbReference>
<organism evidence="8 9">
    <name type="scientific">Edaphobacter modestus</name>
    <dbReference type="NCBI Taxonomy" id="388466"/>
    <lineage>
        <taxon>Bacteria</taxon>
        <taxon>Pseudomonadati</taxon>
        <taxon>Acidobacteriota</taxon>
        <taxon>Terriglobia</taxon>
        <taxon>Terriglobales</taxon>
        <taxon>Acidobacteriaceae</taxon>
        <taxon>Edaphobacter</taxon>
    </lineage>
</organism>
<accession>A0A4Q7YZE7</accession>
<dbReference type="PANTHER" id="PTHR43133:SF8">
    <property type="entry name" value="RNA POLYMERASE SIGMA FACTOR HI_1459-RELATED"/>
    <property type="match status" value="1"/>
</dbReference>
<evidence type="ECO:0000256" key="1">
    <source>
        <dbReference type="ARBA" id="ARBA00010641"/>
    </source>
</evidence>
<dbReference type="InterPro" id="IPR013324">
    <property type="entry name" value="RNA_pol_sigma_r3/r4-like"/>
</dbReference>
<dbReference type="GO" id="GO:0016987">
    <property type="term" value="F:sigma factor activity"/>
    <property type="evidence" value="ECO:0007669"/>
    <property type="project" value="UniProtKB-KW"/>
</dbReference>
<dbReference type="Gene3D" id="1.10.10.10">
    <property type="entry name" value="Winged helix-like DNA-binding domain superfamily/Winged helix DNA-binding domain"/>
    <property type="match status" value="1"/>
</dbReference>
<comment type="caution">
    <text evidence="8">The sequence shown here is derived from an EMBL/GenBank/DDBJ whole genome shotgun (WGS) entry which is preliminary data.</text>
</comment>
<dbReference type="InterPro" id="IPR039425">
    <property type="entry name" value="RNA_pol_sigma-70-like"/>
</dbReference>
<feature type="domain" description="RNA polymerase sigma-70 region 2" evidence="6">
    <location>
        <begin position="31"/>
        <end position="96"/>
    </location>
</feature>
<dbReference type="GO" id="GO:0006352">
    <property type="term" value="P:DNA-templated transcription initiation"/>
    <property type="evidence" value="ECO:0007669"/>
    <property type="project" value="InterPro"/>
</dbReference>
<dbReference type="RefSeq" id="WP_130420636.1">
    <property type="nucleotide sequence ID" value="NZ_SHKW01000001.1"/>
</dbReference>
<dbReference type="CDD" id="cd06171">
    <property type="entry name" value="Sigma70_r4"/>
    <property type="match status" value="1"/>
</dbReference>
<dbReference type="InterPro" id="IPR013249">
    <property type="entry name" value="RNA_pol_sigma70_r4_t2"/>
</dbReference>
<evidence type="ECO:0000313" key="9">
    <source>
        <dbReference type="Proteomes" id="UP000292958"/>
    </source>
</evidence>